<dbReference type="OrthoDB" id="2281042at2759"/>
<name>A0A168IXF0_MUCCL</name>
<evidence type="ECO:0000313" key="1">
    <source>
        <dbReference type="EMBL" id="OAD00474.1"/>
    </source>
</evidence>
<proteinExistence type="predicted"/>
<protein>
    <submittedName>
        <fullName evidence="1">Uncharacterized protein</fullName>
    </submittedName>
</protein>
<dbReference type="Proteomes" id="UP000077051">
    <property type="component" value="Unassembled WGS sequence"/>
</dbReference>
<keyword evidence="2" id="KW-1185">Reference proteome</keyword>
<dbReference type="AlphaFoldDB" id="A0A168IXF0"/>
<evidence type="ECO:0000313" key="2">
    <source>
        <dbReference type="Proteomes" id="UP000077051"/>
    </source>
</evidence>
<dbReference type="EMBL" id="AMYB01000007">
    <property type="protein sequence ID" value="OAD00474.1"/>
    <property type="molecule type" value="Genomic_DNA"/>
</dbReference>
<reference evidence="1 2" key="1">
    <citation type="submission" date="2015-06" db="EMBL/GenBank/DDBJ databases">
        <title>Expansion of signal transduction pathways in fungi by whole-genome duplication.</title>
        <authorList>
            <consortium name="DOE Joint Genome Institute"/>
            <person name="Corrochano L.M."/>
            <person name="Kuo A."/>
            <person name="Marcet-Houben M."/>
            <person name="Polaino S."/>
            <person name="Salamov A."/>
            <person name="Villalobos J.M."/>
            <person name="Alvarez M.I."/>
            <person name="Avalos J."/>
            <person name="Benito E.P."/>
            <person name="Benoit I."/>
            <person name="Burger G."/>
            <person name="Camino L.P."/>
            <person name="Canovas D."/>
            <person name="Cerda-Olmedo E."/>
            <person name="Cheng J.-F."/>
            <person name="Dominguez A."/>
            <person name="Elias M."/>
            <person name="Eslava A.P."/>
            <person name="Glaser F."/>
            <person name="Grimwood J."/>
            <person name="Gutierrez G."/>
            <person name="Heitman J."/>
            <person name="Henrissat B."/>
            <person name="Iturriaga E.A."/>
            <person name="Lang B.F."/>
            <person name="Lavin J.L."/>
            <person name="Lee S."/>
            <person name="Li W."/>
            <person name="Lindquist E."/>
            <person name="Lopez-Garcia S."/>
            <person name="Luque E.M."/>
            <person name="Marcos A.T."/>
            <person name="Martin J."/>
            <person name="Mccluskey K."/>
            <person name="Medina H.R."/>
            <person name="Miralles-Duran A."/>
            <person name="Miyazaki A."/>
            <person name="Munoz-Torres E."/>
            <person name="Oguiza J.A."/>
            <person name="Ohm R."/>
            <person name="Olmedo M."/>
            <person name="Orejas M."/>
            <person name="Ortiz-Castellanos L."/>
            <person name="Pisabarro A.G."/>
            <person name="Rodriguez-Romero J."/>
            <person name="Ruiz-Herrera J."/>
            <person name="Ruiz-Vazquez R."/>
            <person name="Sanz C."/>
            <person name="Schackwitz W."/>
            <person name="Schmutz J."/>
            <person name="Shahriari M."/>
            <person name="Shelest E."/>
            <person name="Silva-Franco F."/>
            <person name="Soanes D."/>
            <person name="Syed K."/>
            <person name="Tagua V.G."/>
            <person name="Talbot N.J."/>
            <person name="Thon M."/>
            <person name="De Vries R.P."/>
            <person name="Wiebenga A."/>
            <person name="Yadav J.S."/>
            <person name="Braun E.L."/>
            <person name="Baker S."/>
            <person name="Garre V."/>
            <person name="Horwitz B."/>
            <person name="Torres-Martinez S."/>
            <person name="Idnurm A."/>
            <person name="Herrera-Estrella A."/>
            <person name="Gabaldon T."/>
            <person name="Grigoriev I.V."/>
        </authorList>
    </citation>
    <scope>NUCLEOTIDE SEQUENCE [LARGE SCALE GENOMIC DNA]</scope>
    <source>
        <strain evidence="1 2">CBS 277.49</strain>
    </source>
</reference>
<comment type="caution">
    <text evidence="1">The sequence shown here is derived from an EMBL/GenBank/DDBJ whole genome shotgun (WGS) entry which is preliminary data.</text>
</comment>
<accession>A0A168IXF0</accession>
<organism evidence="1 2">
    <name type="scientific">Mucor lusitanicus CBS 277.49</name>
    <dbReference type="NCBI Taxonomy" id="747725"/>
    <lineage>
        <taxon>Eukaryota</taxon>
        <taxon>Fungi</taxon>
        <taxon>Fungi incertae sedis</taxon>
        <taxon>Mucoromycota</taxon>
        <taxon>Mucoromycotina</taxon>
        <taxon>Mucoromycetes</taxon>
        <taxon>Mucorales</taxon>
        <taxon>Mucorineae</taxon>
        <taxon>Mucoraceae</taxon>
        <taxon>Mucor</taxon>
    </lineage>
</organism>
<dbReference type="VEuPathDB" id="FungiDB:MUCCIDRAFT_85882"/>
<gene>
    <name evidence="1" type="ORF">MUCCIDRAFT_85882</name>
</gene>
<sequence>MLTYRKIGYATANGHMKEEPLDVLRTAKPESDSPTSLDDYREVSSTIENIPTNTSLEIKVEAEETDTKLALATSIDTGTDDFHELKANENRPELNSYIKKTPPENQVIWIAIVNLVMPSLQHDIPIDYTYESHTRLQSYYHHPINQDPEEYQT</sequence>